<evidence type="ECO:0000256" key="3">
    <source>
        <dbReference type="ARBA" id="ARBA00022801"/>
    </source>
</evidence>
<sequence length="476" mass="52452">MLENISLHLPIFNLFGMLTVTSFAELNALPSEQLSNLNELGFLTMTPIQEAALPAILAGQDVRAQAKTGSGKTAAFGLGLLQHIDAKNFNTQSLVLCPTRELADQVANELRRLARYIPNLKILTLCGGVPFSVQRDSLAHAAHVIVATPGRLLDHLHKETVNLDHLQTLVLDEADRMLDMGFSDEIDAIISFAPHQRQTLLFSATWPESIADISQRIQNNPQTIEINSVNELPDVEQQFYEVARHDKIELLQKLLSRDQPASCVIFCNTKKDCQAVFDALNDSKQSVLVLHGDMEQRDRDQTLVRFANGSSRVLVATDVASRGLDIKALEMVINFELSWDPEVHVHRIGRTARAGQSGLAISLCSPEEAQRANALEEMLNMKLNWLPEPTGLRITPLEADMVTLCLDGGKKAKIRPGDILGALTGDVGLQGDDIGKITIHPIHAYVAIKKSVANQAWKHLQQGKIKGKSVRARLLK</sequence>
<dbReference type="CDD" id="cd18787">
    <property type="entry name" value="SF2_C_DEAD"/>
    <property type="match status" value="1"/>
</dbReference>
<keyword evidence="7" id="KW-0694">RNA-binding</keyword>
<organism evidence="10 11">
    <name type="scientific">Providencia rustigianii DSM 4541</name>
    <dbReference type="NCBI Taxonomy" id="500637"/>
    <lineage>
        <taxon>Bacteria</taxon>
        <taxon>Pseudomonadati</taxon>
        <taxon>Pseudomonadota</taxon>
        <taxon>Gammaproteobacteria</taxon>
        <taxon>Enterobacterales</taxon>
        <taxon>Morganellaceae</taxon>
        <taxon>Providencia</taxon>
    </lineage>
</organism>
<reference evidence="10" key="1">
    <citation type="submission" date="2009-12" db="EMBL/GenBank/DDBJ databases">
        <authorList>
            <person name="Weinstock G."/>
            <person name="Sodergren E."/>
            <person name="Clifton S."/>
            <person name="Fulton L."/>
            <person name="Fulton B."/>
            <person name="Courtney L."/>
            <person name="Fronick C."/>
            <person name="Harrison M."/>
            <person name="Strong C."/>
            <person name="Farmer C."/>
            <person name="Delahaunty K."/>
            <person name="Markovic C."/>
            <person name="Hall O."/>
            <person name="Minx P."/>
            <person name="Tomlinson C."/>
            <person name="Mitreva M."/>
            <person name="Nelson J."/>
            <person name="Hou S."/>
            <person name="Wollam A."/>
            <person name="Pepin K.H."/>
            <person name="Johnson M."/>
            <person name="Bhonagiri V."/>
            <person name="Nash W.E."/>
            <person name="Warren W."/>
            <person name="Chinwalla A."/>
            <person name="Mardis E.R."/>
            <person name="Wilson R.K."/>
        </authorList>
    </citation>
    <scope>NUCLEOTIDE SEQUENCE [LARGE SCALE GENOMIC DNA]</scope>
    <source>
        <strain evidence="10">DSM 4541</strain>
    </source>
</reference>
<keyword evidence="3 7" id="KW-0378">Hydrolase</keyword>
<proteinExistence type="inferred from homology"/>
<keyword evidence="7" id="KW-0690">Ribosome biogenesis</keyword>
<dbReference type="Gene3D" id="3.40.50.300">
    <property type="entry name" value="P-loop containing nucleotide triphosphate hydrolases"/>
    <property type="match status" value="2"/>
</dbReference>
<feature type="domain" description="Helicase ATP-binding" evidence="8">
    <location>
        <begin position="53"/>
        <end position="224"/>
    </location>
</feature>
<dbReference type="InterPro" id="IPR011545">
    <property type="entry name" value="DEAD/DEAH_box_helicase_dom"/>
</dbReference>
<dbReference type="Gene3D" id="3.30.70.330">
    <property type="match status" value="1"/>
</dbReference>
<dbReference type="FunFam" id="3.40.50.300:FF:000108">
    <property type="entry name" value="ATP-dependent RNA helicase RhlE"/>
    <property type="match status" value="1"/>
</dbReference>
<dbReference type="SMART" id="SM00487">
    <property type="entry name" value="DEXDc"/>
    <property type="match status" value="1"/>
</dbReference>
<evidence type="ECO:0000313" key="10">
    <source>
        <dbReference type="EMBL" id="EFB72163.1"/>
    </source>
</evidence>
<keyword evidence="4 7" id="KW-0347">Helicase</keyword>
<dbReference type="InterPro" id="IPR005580">
    <property type="entry name" value="DbpA/CsdA_RNA-bd_dom"/>
</dbReference>
<evidence type="ECO:0000259" key="9">
    <source>
        <dbReference type="PROSITE" id="PS51194"/>
    </source>
</evidence>
<feature type="region of interest" description="Involved in 23S rRNA binding" evidence="7">
    <location>
        <begin position="402"/>
        <end position="476"/>
    </location>
</feature>
<dbReference type="InterPro" id="IPR000629">
    <property type="entry name" value="RNA-helicase_DEAD-box_CS"/>
</dbReference>
<dbReference type="HOGENOM" id="CLU_003041_1_3_6"/>
<keyword evidence="11" id="KW-1185">Reference proteome</keyword>
<evidence type="ECO:0000313" key="11">
    <source>
        <dbReference type="Proteomes" id="UP000005512"/>
    </source>
</evidence>
<dbReference type="Pfam" id="PF00271">
    <property type="entry name" value="Helicase_C"/>
    <property type="match status" value="1"/>
</dbReference>
<comment type="similarity">
    <text evidence="7">Belongs to the DEAD box helicase family. DbpA subfamily.</text>
</comment>
<dbReference type="InterPro" id="IPR014001">
    <property type="entry name" value="Helicase_ATP-bd"/>
</dbReference>
<dbReference type="CDD" id="cd12501">
    <property type="entry name" value="RRM_EcDbpA_like"/>
    <property type="match status" value="1"/>
</dbReference>
<dbReference type="InterPro" id="IPR044742">
    <property type="entry name" value="DEAD/DEAH_RhlB"/>
</dbReference>
<dbReference type="SUPFAM" id="SSF52540">
    <property type="entry name" value="P-loop containing nucleoside triphosphate hydrolases"/>
    <property type="match status" value="1"/>
</dbReference>
<dbReference type="PROSITE" id="PS51194">
    <property type="entry name" value="HELICASE_CTER"/>
    <property type="match status" value="1"/>
</dbReference>
<dbReference type="EMBL" id="ABXV02000027">
    <property type="protein sequence ID" value="EFB72163.1"/>
    <property type="molecule type" value="Genomic_DNA"/>
</dbReference>
<comment type="catalytic activity">
    <reaction evidence="6 7">
        <text>ATP + H2O = ADP + phosphate + H(+)</text>
        <dbReference type="Rhea" id="RHEA:13065"/>
        <dbReference type="ChEBI" id="CHEBI:15377"/>
        <dbReference type="ChEBI" id="CHEBI:15378"/>
        <dbReference type="ChEBI" id="CHEBI:30616"/>
        <dbReference type="ChEBI" id="CHEBI:43474"/>
        <dbReference type="ChEBI" id="CHEBI:456216"/>
        <dbReference type="EC" id="3.6.4.13"/>
    </reaction>
</comment>
<comment type="function">
    <text evidence="7">DEAD-box RNA helicase involved in the assembly of the 50S ribosomal subunit. Has an RNA-dependent ATPase activity, which is specific for 23S rRNA, and a 3' to 5' RNA helicase activity that uses the energy of ATP hydrolysis to destabilize and unwind short rRNA duplexes.</text>
</comment>
<accession>D1P3P7</accession>
<dbReference type="PROSITE" id="PS00039">
    <property type="entry name" value="DEAD_ATP_HELICASE"/>
    <property type="match status" value="1"/>
</dbReference>
<dbReference type="Pfam" id="PF00270">
    <property type="entry name" value="DEAD"/>
    <property type="match status" value="1"/>
</dbReference>
<dbReference type="FunFam" id="3.40.50.300:FF:001245">
    <property type="entry name" value="ATP-dependent RNA helicase DbpA"/>
    <property type="match status" value="1"/>
</dbReference>
<dbReference type="GO" id="GO:0005829">
    <property type="term" value="C:cytosol"/>
    <property type="evidence" value="ECO:0007669"/>
    <property type="project" value="TreeGrafter"/>
</dbReference>
<dbReference type="PANTHER" id="PTHR47959">
    <property type="entry name" value="ATP-DEPENDENT RNA HELICASE RHLE-RELATED"/>
    <property type="match status" value="1"/>
</dbReference>
<dbReference type="EC" id="3.6.4.13" evidence="7"/>
<dbReference type="InterPro" id="IPR028619">
    <property type="entry name" value="DEAD_helicase_DbpA"/>
</dbReference>
<comment type="caution">
    <text evidence="10">The sequence shown here is derived from an EMBL/GenBank/DDBJ whole genome shotgun (WGS) entry which is preliminary data.</text>
</comment>
<evidence type="ECO:0000256" key="5">
    <source>
        <dbReference type="ARBA" id="ARBA00022840"/>
    </source>
</evidence>
<dbReference type="Pfam" id="PF03880">
    <property type="entry name" value="DbpA"/>
    <property type="match status" value="1"/>
</dbReference>
<dbReference type="eggNOG" id="COG0513">
    <property type="taxonomic scope" value="Bacteria"/>
</dbReference>
<keyword evidence="5 7" id="KW-0067">ATP-binding</keyword>
<evidence type="ECO:0000256" key="7">
    <source>
        <dbReference type="HAMAP-Rule" id="MF_00965"/>
    </source>
</evidence>
<dbReference type="PANTHER" id="PTHR47959:SF1">
    <property type="entry name" value="ATP-DEPENDENT RNA HELICASE DBPA"/>
    <property type="match status" value="1"/>
</dbReference>
<dbReference type="GO" id="GO:0000027">
    <property type="term" value="P:ribosomal large subunit assembly"/>
    <property type="evidence" value="ECO:0007669"/>
    <property type="project" value="UniProtKB-UniRule"/>
</dbReference>
<dbReference type="GO" id="GO:0003723">
    <property type="term" value="F:RNA binding"/>
    <property type="evidence" value="ECO:0007669"/>
    <property type="project" value="UniProtKB-UniRule"/>
</dbReference>
<evidence type="ECO:0000256" key="4">
    <source>
        <dbReference type="ARBA" id="ARBA00022806"/>
    </source>
</evidence>
<evidence type="ECO:0000256" key="6">
    <source>
        <dbReference type="ARBA" id="ARBA00047984"/>
    </source>
</evidence>
<feature type="domain" description="Helicase C-terminal" evidence="9">
    <location>
        <begin position="246"/>
        <end position="398"/>
    </location>
</feature>
<gene>
    <name evidence="7" type="primary">dbpA</name>
    <name evidence="10" type="ORF">PROVRUST_06918</name>
</gene>
<keyword evidence="1 7" id="KW-0963">Cytoplasm</keyword>
<comment type="domain">
    <text evidence="7">Contains an N-terminal domain that binds non-specifically to RNA and a C-terminal domain that binds specifically and tightly to hairpin 92 of 23S rRNA.</text>
</comment>
<dbReference type="CDD" id="cd00268">
    <property type="entry name" value="DEADc"/>
    <property type="match status" value="1"/>
</dbReference>
<dbReference type="InterPro" id="IPR012677">
    <property type="entry name" value="Nucleotide-bd_a/b_plait_sf"/>
</dbReference>
<dbReference type="NCBIfam" id="NF008744">
    <property type="entry name" value="PRK11776.1"/>
    <property type="match status" value="1"/>
</dbReference>
<dbReference type="FunFam" id="3.30.70.330:FF:000254">
    <property type="entry name" value="ATP-dependent RNA helicase DbpA"/>
    <property type="match status" value="1"/>
</dbReference>
<dbReference type="InterPro" id="IPR001650">
    <property type="entry name" value="Helicase_C-like"/>
</dbReference>
<dbReference type="GO" id="GO:0005524">
    <property type="term" value="F:ATP binding"/>
    <property type="evidence" value="ECO:0007669"/>
    <property type="project" value="UniProtKB-UniRule"/>
</dbReference>
<dbReference type="Proteomes" id="UP000005512">
    <property type="component" value="Unassembled WGS sequence"/>
</dbReference>
<dbReference type="SMART" id="SM00490">
    <property type="entry name" value="HELICc"/>
    <property type="match status" value="1"/>
</dbReference>
<dbReference type="InterPro" id="IPR050079">
    <property type="entry name" value="DEAD_box_RNA_helicase"/>
</dbReference>
<dbReference type="InterPro" id="IPR027417">
    <property type="entry name" value="P-loop_NTPase"/>
</dbReference>
<evidence type="ECO:0000256" key="1">
    <source>
        <dbReference type="ARBA" id="ARBA00022490"/>
    </source>
</evidence>
<dbReference type="GO" id="GO:0034458">
    <property type="term" value="F:3'-5' RNA helicase activity"/>
    <property type="evidence" value="ECO:0007669"/>
    <property type="project" value="UniProtKB-UniRule"/>
</dbReference>
<evidence type="ECO:0000256" key="2">
    <source>
        <dbReference type="ARBA" id="ARBA00022741"/>
    </source>
</evidence>
<evidence type="ECO:0000259" key="8">
    <source>
        <dbReference type="PROSITE" id="PS51192"/>
    </source>
</evidence>
<dbReference type="PROSITE" id="PS51192">
    <property type="entry name" value="HELICASE_ATP_BIND_1"/>
    <property type="match status" value="1"/>
</dbReference>
<dbReference type="AlphaFoldDB" id="D1P3P7"/>
<dbReference type="GO" id="GO:0016887">
    <property type="term" value="F:ATP hydrolysis activity"/>
    <property type="evidence" value="ECO:0007669"/>
    <property type="project" value="RHEA"/>
</dbReference>
<comment type="subcellular location">
    <subcellularLocation>
        <location evidence="7">Cytoplasm</location>
    </subcellularLocation>
</comment>
<dbReference type="HAMAP" id="MF_00965">
    <property type="entry name" value="DEAD_helicase_DbpA"/>
    <property type="match status" value="1"/>
</dbReference>
<dbReference type="STRING" id="500637.PROVRUST_06918"/>
<protein>
    <recommendedName>
        <fullName evidence="7">ATP-dependent RNA helicase DbpA</fullName>
        <ecNumber evidence="7">3.6.4.13</ecNumber>
    </recommendedName>
</protein>
<keyword evidence="2 7" id="KW-0547">Nucleotide-binding</keyword>
<name>D1P3P7_9GAMM</name>
<dbReference type="GO" id="GO:0009266">
    <property type="term" value="P:response to temperature stimulus"/>
    <property type="evidence" value="ECO:0007669"/>
    <property type="project" value="UniProtKB-ARBA"/>
</dbReference>